<name>A0AAJ0I1P2_9PEZI</name>
<protein>
    <submittedName>
        <fullName evidence="2">Uncharacterized protein</fullName>
    </submittedName>
</protein>
<dbReference type="GeneID" id="87875970"/>
<sequence>MATPNYTPEQISALRSLRDRLRSAQYTWEVRQLLKNTASATGLKQLQLVQWQDEDNNRKNLLHFLVDERLEKVAILLIEVFWSRKEEDQKQLMRIIRYPKCYIDSPEGSGGEYTVERLAEGRNCEQLVDMISRFRELCPQDTSTGEEEDEEEETEEERATAIERMRRLQRISTPIPRTPSPPPPSSSNGSLLPIPLEPANFSPLHVFTTTKKKKKKTPLHPPRAARQVSSSPRSTPPRSTPPLARGGTPVEITIWSSPPSSRAAIQTPILLRDDAHDQSQPSTPPPFIPSTTPPPAPGAPDTPLWYPPSEHSEHSEPEPEWEEQRVRESQRIQSPSTPPPLGSSVPASSERTLEPLTPVRLLLVPANFLSLPYGPMG</sequence>
<dbReference type="EMBL" id="JAULSX010000007">
    <property type="protein sequence ID" value="KAK3487504.1"/>
    <property type="molecule type" value="Genomic_DNA"/>
</dbReference>
<feature type="compositionally biased region" description="Polar residues" evidence="1">
    <location>
        <begin position="254"/>
        <end position="264"/>
    </location>
</feature>
<feature type="compositionally biased region" description="Acidic residues" evidence="1">
    <location>
        <begin position="144"/>
        <end position="156"/>
    </location>
</feature>
<evidence type="ECO:0000256" key="1">
    <source>
        <dbReference type="SAM" id="MobiDB-lite"/>
    </source>
</evidence>
<feature type="region of interest" description="Disordered" evidence="1">
    <location>
        <begin position="209"/>
        <end position="358"/>
    </location>
</feature>
<feature type="region of interest" description="Disordered" evidence="1">
    <location>
        <begin position="136"/>
        <end position="197"/>
    </location>
</feature>
<accession>A0AAJ0I1P2</accession>
<dbReference type="RefSeq" id="XP_062689631.1">
    <property type="nucleotide sequence ID" value="XM_062838348.1"/>
</dbReference>
<proteinExistence type="predicted"/>
<feature type="compositionally biased region" description="Pro residues" evidence="1">
    <location>
        <begin position="282"/>
        <end position="300"/>
    </location>
</feature>
<organism evidence="2 3">
    <name type="scientific">Neurospora hispaniola</name>
    <dbReference type="NCBI Taxonomy" id="588809"/>
    <lineage>
        <taxon>Eukaryota</taxon>
        <taxon>Fungi</taxon>
        <taxon>Dikarya</taxon>
        <taxon>Ascomycota</taxon>
        <taxon>Pezizomycotina</taxon>
        <taxon>Sordariomycetes</taxon>
        <taxon>Sordariomycetidae</taxon>
        <taxon>Sordariales</taxon>
        <taxon>Sordariaceae</taxon>
        <taxon>Neurospora</taxon>
    </lineage>
</organism>
<evidence type="ECO:0000313" key="3">
    <source>
        <dbReference type="Proteomes" id="UP001285908"/>
    </source>
</evidence>
<evidence type="ECO:0000313" key="2">
    <source>
        <dbReference type="EMBL" id="KAK3487504.1"/>
    </source>
</evidence>
<keyword evidence="3" id="KW-1185">Reference proteome</keyword>
<feature type="compositionally biased region" description="Basic and acidic residues" evidence="1">
    <location>
        <begin position="157"/>
        <end position="166"/>
    </location>
</feature>
<comment type="caution">
    <text evidence="2">The sequence shown here is derived from an EMBL/GenBank/DDBJ whole genome shotgun (WGS) entry which is preliminary data.</text>
</comment>
<feature type="compositionally biased region" description="Pro residues" evidence="1">
    <location>
        <begin position="176"/>
        <end position="185"/>
    </location>
</feature>
<dbReference type="Proteomes" id="UP001285908">
    <property type="component" value="Unassembled WGS sequence"/>
</dbReference>
<feature type="compositionally biased region" description="Basic and acidic residues" evidence="1">
    <location>
        <begin position="310"/>
        <end position="330"/>
    </location>
</feature>
<reference evidence="2 3" key="1">
    <citation type="journal article" date="2023" name="Mol. Phylogenet. Evol.">
        <title>Genome-scale phylogeny and comparative genomics of the fungal order Sordariales.</title>
        <authorList>
            <person name="Hensen N."/>
            <person name="Bonometti L."/>
            <person name="Westerberg I."/>
            <person name="Brannstrom I.O."/>
            <person name="Guillou S."/>
            <person name="Cros-Aarteil S."/>
            <person name="Calhoun S."/>
            <person name="Haridas S."/>
            <person name="Kuo A."/>
            <person name="Mondo S."/>
            <person name="Pangilinan J."/>
            <person name="Riley R."/>
            <person name="LaButti K."/>
            <person name="Andreopoulos B."/>
            <person name="Lipzen A."/>
            <person name="Chen C."/>
            <person name="Yan M."/>
            <person name="Daum C."/>
            <person name="Ng V."/>
            <person name="Clum A."/>
            <person name="Steindorff A."/>
            <person name="Ohm R.A."/>
            <person name="Martin F."/>
            <person name="Silar P."/>
            <person name="Natvig D.O."/>
            <person name="Lalanne C."/>
            <person name="Gautier V."/>
            <person name="Ament-Velasquez S.L."/>
            <person name="Kruys A."/>
            <person name="Hutchinson M.I."/>
            <person name="Powell A.J."/>
            <person name="Barry K."/>
            <person name="Miller A.N."/>
            <person name="Grigoriev I.V."/>
            <person name="Debuchy R."/>
            <person name="Gladieux P."/>
            <person name="Hiltunen Thoren M."/>
            <person name="Johannesson H."/>
        </authorList>
    </citation>
    <scope>NUCLEOTIDE SEQUENCE [LARGE SCALE GENOMIC DNA]</scope>
    <source>
        <strain evidence="2 3">FGSC 10403</strain>
    </source>
</reference>
<dbReference type="AlphaFoldDB" id="A0AAJ0I1P2"/>
<gene>
    <name evidence="2" type="ORF">B0T23DRAFT_398216</name>
</gene>